<feature type="compositionally biased region" description="Basic residues" evidence="1">
    <location>
        <begin position="246"/>
        <end position="260"/>
    </location>
</feature>
<evidence type="ECO:0000313" key="3">
    <source>
        <dbReference type="Proteomes" id="UP001229421"/>
    </source>
</evidence>
<dbReference type="Proteomes" id="UP001229421">
    <property type="component" value="Unassembled WGS sequence"/>
</dbReference>
<evidence type="ECO:0000313" key="2">
    <source>
        <dbReference type="EMBL" id="KAK1433816.1"/>
    </source>
</evidence>
<feature type="region of interest" description="Disordered" evidence="1">
    <location>
        <begin position="243"/>
        <end position="278"/>
    </location>
</feature>
<dbReference type="AlphaFoldDB" id="A0AAD8P6L0"/>
<gene>
    <name evidence="2" type="ORF">QVD17_10733</name>
</gene>
<proteinExistence type="predicted"/>
<feature type="compositionally biased region" description="Basic residues" evidence="1">
    <location>
        <begin position="268"/>
        <end position="278"/>
    </location>
</feature>
<keyword evidence="3" id="KW-1185">Reference proteome</keyword>
<organism evidence="2 3">
    <name type="scientific">Tagetes erecta</name>
    <name type="common">African marigold</name>
    <dbReference type="NCBI Taxonomy" id="13708"/>
    <lineage>
        <taxon>Eukaryota</taxon>
        <taxon>Viridiplantae</taxon>
        <taxon>Streptophyta</taxon>
        <taxon>Embryophyta</taxon>
        <taxon>Tracheophyta</taxon>
        <taxon>Spermatophyta</taxon>
        <taxon>Magnoliopsida</taxon>
        <taxon>eudicotyledons</taxon>
        <taxon>Gunneridae</taxon>
        <taxon>Pentapetalae</taxon>
        <taxon>asterids</taxon>
        <taxon>campanulids</taxon>
        <taxon>Asterales</taxon>
        <taxon>Asteraceae</taxon>
        <taxon>Asteroideae</taxon>
        <taxon>Heliantheae alliance</taxon>
        <taxon>Tageteae</taxon>
        <taxon>Tagetes</taxon>
    </lineage>
</organism>
<dbReference type="EMBL" id="JAUHHV010000002">
    <property type="protein sequence ID" value="KAK1433816.1"/>
    <property type="molecule type" value="Genomic_DNA"/>
</dbReference>
<name>A0AAD8P6L0_TARER</name>
<accession>A0AAD8P6L0</accession>
<feature type="region of interest" description="Disordered" evidence="1">
    <location>
        <begin position="142"/>
        <end position="173"/>
    </location>
</feature>
<feature type="compositionally biased region" description="Acidic residues" evidence="1">
    <location>
        <begin position="142"/>
        <end position="167"/>
    </location>
</feature>
<evidence type="ECO:0000256" key="1">
    <source>
        <dbReference type="SAM" id="MobiDB-lite"/>
    </source>
</evidence>
<reference evidence="2" key="1">
    <citation type="journal article" date="2023" name="bioRxiv">
        <title>Improved chromosome-level genome assembly for marigold (Tagetes erecta).</title>
        <authorList>
            <person name="Jiang F."/>
            <person name="Yuan L."/>
            <person name="Wang S."/>
            <person name="Wang H."/>
            <person name="Xu D."/>
            <person name="Wang A."/>
            <person name="Fan W."/>
        </authorList>
    </citation>
    <scope>NUCLEOTIDE SEQUENCE</scope>
    <source>
        <strain evidence="2">WSJ</strain>
        <tissue evidence="2">Leaf</tissue>
    </source>
</reference>
<sequence length="278" mass="32399">MKYQAMRRIMKKLYNKKHKIITMGDKKLLFSHGLSKKLKLQSANGMVFTTPTNSSDDNDNRTNPRVKMLNSINANLINNFDPISSSSWGLFANRKFHRLVYMNPYCAAITGARHDPKTHKAYNEYLLNFLRVSIHHAFVPGEEDVIEEESSDDDDEEDELSESEDEEYKSFVQDEKEKAGAQIHLITKNAELYDFWNMKELEKIINEEQDAAITDGMHHQPFLDALPSLKFVSSDFIDLSVDKEKKKGKKKKKKKKKKEKQHGDNHVYHVHRWRVNKA</sequence>
<comment type="caution">
    <text evidence="2">The sequence shown here is derived from an EMBL/GenBank/DDBJ whole genome shotgun (WGS) entry which is preliminary data.</text>
</comment>
<protein>
    <submittedName>
        <fullName evidence="2">Uncharacterized protein</fullName>
    </submittedName>
</protein>